<organism evidence="4 5">
    <name type="scientific">Agarivorans aestuarii</name>
    <dbReference type="NCBI Taxonomy" id="1563703"/>
    <lineage>
        <taxon>Bacteria</taxon>
        <taxon>Pseudomonadati</taxon>
        <taxon>Pseudomonadota</taxon>
        <taxon>Gammaproteobacteria</taxon>
        <taxon>Alteromonadales</taxon>
        <taxon>Alteromonadaceae</taxon>
        <taxon>Agarivorans</taxon>
    </lineage>
</organism>
<evidence type="ECO:0000313" key="4">
    <source>
        <dbReference type="EMBL" id="MEE1675107.1"/>
    </source>
</evidence>
<dbReference type="InterPro" id="IPR001647">
    <property type="entry name" value="HTH_TetR"/>
</dbReference>
<dbReference type="InterPro" id="IPR009057">
    <property type="entry name" value="Homeodomain-like_sf"/>
</dbReference>
<evidence type="ECO:0000313" key="5">
    <source>
        <dbReference type="Proteomes" id="UP001310248"/>
    </source>
</evidence>
<dbReference type="Gene3D" id="1.10.357.10">
    <property type="entry name" value="Tetracycline Repressor, domain 2"/>
    <property type="match status" value="1"/>
</dbReference>
<dbReference type="EMBL" id="JAYDYW010000011">
    <property type="protein sequence ID" value="MEE1675107.1"/>
    <property type="molecule type" value="Genomic_DNA"/>
</dbReference>
<evidence type="ECO:0000256" key="1">
    <source>
        <dbReference type="ARBA" id="ARBA00023125"/>
    </source>
</evidence>
<gene>
    <name evidence="4" type="ORF">SNR37_000429</name>
</gene>
<name>A0ABU7G7B1_9ALTE</name>
<evidence type="ECO:0000256" key="2">
    <source>
        <dbReference type="PROSITE-ProRule" id="PRU00335"/>
    </source>
</evidence>
<protein>
    <submittedName>
        <fullName evidence="4">TetR/AcrR family transcriptional regulator</fullName>
    </submittedName>
</protein>
<feature type="domain" description="HTH tetR-type" evidence="3">
    <location>
        <begin position="22"/>
        <end position="82"/>
    </location>
</feature>
<feature type="DNA-binding region" description="H-T-H motif" evidence="2">
    <location>
        <begin position="45"/>
        <end position="64"/>
    </location>
</feature>
<evidence type="ECO:0000259" key="3">
    <source>
        <dbReference type="PROSITE" id="PS50977"/>
    </source>
</evidence>
<reference evidence="5" key="1">
    <citation type="submission" date="2023-07" db="EMBL/GenBank/DDBJ databases">
        <title>Draft genome sequence of Agarivorans aestuarii strain ZMCS4, a CAZymes producing bacteria isolated from the marine brown algae Clodostephus spongiosus.</title>
        <authorList>
            <person name="Lorente B."/>
            <person name="Cabral C."/>
            <person name="Frias J."/>
            <person name="Faria J."/>
            <person name="Toubarro D."/>
        </authorList>
    </citation>
    <scope>NUCLEOTIDE SEQUENCE [LARGE SCALE GENOMIC DNA]</scope>
    <source>
        <strain evidence="5">ZMCS4</strain>
    </source>
</reference>
<dbReference type="SUPFAM" id="SSF46689">
    <property type="entry name" value="Homeodomain-like"/>
    <property type="match status" value="1"/>
</dbReference>
<keyword evidence="5" id="KW-1185">Reference proteome</keyword>
<dbReference type="PROSITE" id="PS50977">
    <property type="entry name" value="HTH_TETR_2"/>
    <property type="match status" value="1"/>
</dbReference>
<dbReference type="Proteomes" id="UP001310248">
    <property type="component" value="Unassembled WGS sequence"/>
</dbReference>
<reference evidence="4 5" key="2">
    <citation type="submission" date="2023-12" db="EMBL/GenBank/DDBJ databases">
        <authorList>
            <consortium name="Cladostephus spongiosus"/>
            <person name="Lorente B."/>
            <person name="Cabral C."/>
            <person name="Frias J."/>
            <person name="Faria J."/>
            <person name="Toubarro D."/>
        </authorList>
    </citation>
    <scope>NUCLEOTIDE SEQUENCE [LARGE SCALE GENOMIC DNA]</scope>
    <source>
        <strain evidence="4 5">ZMCS4</strain>
    </source>
</reference>
<dbReference type="RefSeq" id="WP_329776079.1">
    <property type="nucleotide sequence ID" value="NZ_JAYDYW010000011.1"/>
</dbReference>
<dbReference type="Pfam" id="PF00440">
    <property type="entry name" value="TetR_N"/>
    <property type="match status" value="1"/>
</dbReference>
<sequence>MENYVVPEHLAMRKLPSQERTRRLVEHILDSTLSLIKEQSMASVNTNLIAQYAEIDIASLYRFFKNKEAIFFALAKRWFEKVQEVVEQHNFQQVVGNIVEYKDSTQFRINQLPETEVMLVSFHELFTHDQDFKALESWHREILIGYSKRSFIENGSKWDDEALTSVCLYLYGFTRNFMAGTIGFSAEEHQHQFTWFQVMLNEVREMVLLGEVPEQFSR</sequence>
<accession>A0ABU7G7B1</accession>
<keyword evidence="1 2" id="KW-0238">DNA-binding</keyword>
<comment type="caution">
    <text evidence="4">The sequence shown here is derived from an EMBL/GenBank/DDBJ whole genome shotgun (WGS) entry which is preliminary data.</text>
</comment>
<proteinExistence type="predicted"/>